<name>A0A1D8TV21_9CYAN</name>
<dbReference type="Proteomes" id="UP000177870">
    <property type="component" value="Chromosome"/>
</dbReference>
<dbReference type="HAMAP" id="MF_00500">
    <property type="entry name" value="Ribosomal_bS20"/>
    <property type="match status" value="1"/>
</dbReference>
<evidence type="ECO:0000313" key="8">
    <source>
        <dbReference type="EMBL" id="AOX01510.1"/>
    </source>
</evidence>
<keyword evidence="5 7" id="KW-0687">Ribonucleoprotein</keyword>
<comment type="similarity">
    <text evidence="1 7">Belongs to the bacterial ribosomal protein bS20 family.</text>
</comment>
<dbReference type="GO" id="GO:0005829">
    <property type="term" value="C:cytosol"/>
    <property type="evidence" value="ECO:0007669"/>
    <property type="project" value="TreeGrafter"/>
</dbReference>
<accession>A0A1D8TV21</accession>
<proteinExistence type="inferred from homology"/>
<gene>
    <name evidence="7" type="primary">rpsT</name>
    <name evidence="7" type="synonym">rps20</name>
    <name evidence="8" type="ORF">BJP34_20515</name>
</gene>
<evidence type="ECO:0000313" key="9">
    <source>
        <dbReference type="Proteomes" id="UP000177870"/>
    </source>
</evidence>
<evidence type="ECO:0000256" key="1">
    <source>
        <dbReference type="ARBA" id="ARBA00007634"/>
    </source>
</evidence>
<dbReference type="GO" id="GO:0015935">
    <property type="term" value="C:small ribosomal subunit"/>
    <property type="evidence" value="ECO:0007669"/>
    <property type="project" value="TreeGrafter"/>
</dbReference>
<comment type="function">
    <text evidence="7">Binds directly to 16S ribosomal RNA.</text>
</comment>
<keyword evidence="3 7" id="KW-0694">RNA-binding</keyword>
<organism evidence="8 9">
    <name type="scientific">Moorena producens PAL-8-15-08-1</name>
    <dbReference type="NCBI Taxonomy" id="1458985"/>
    <lineage>
        <taxon>Bacteria</taxon>
        <taxon>Bacillati</taxon>
        <taxon>Cyanobacteriota</taxon>
        <taxon>Cyanophyceae</taxon>
        <taxon>Coleofasciculales</taxon>
        <taxon>Coleofasciculaceae</taxon>
        <taxon>Moorena</taxon>
    </lineage>
</organism>
<keyword evidence="4 7" id="KW-0689">Ribosomal protein</keyword>
<evidence type="ECO:0000256" key="5">
    <source>
        <dbReference type="ARBA" id="ARBA00023274"/>
    </source>
</evidence>
<evidence type="ECO:0000256" key="3">
    <source>
        <dbReference type="ARBA" id="ARBA00022884"/>
    </source>
</evidence>
<dbReference type="OrthoDB" id="9808392at2"/>
<dbReference type="RefSeq" id="WP_070393948.1">
    <property type="nucleotide sequence ID" value="NZ_CP017599.1"/>
</dbReference>
<keyword evidence="2 7" id="KW-0699">rRNA-binding</keyword>
<evidence type="ECO:0000256" key="6">
    <source>
        <dbReference type="ARBA" id="ARBA00035136"/>
    </source>
</evidence>
<dbReference type="AlphaFoldDB" id="A0A1D8TV21"/>
<dbReference type="KEGG" id="mpro:BJP34_20515"/>
<dbReference type="PANTHER" id="PTHR33398">
    <property type="entry name" value="30S RIBOSOMAL PROTEIN S20"/>
    <property type="match status" value="1"/>
</dbReference>
<dbReference type="Pfam" id="PF01649">
    <property type="entry name" value="Ribosomal_S20p"/>
    <property type="match status" value="1"/>
</dbReference>
<dbReference type="EMBL" id="CP017599">
    <property type="protein sequence ID" value="AOX01510.1"/>
    <property type="molecule type" value="Genomic_DNA"/>
</dbReference>
<dbReference type="InterPro" id="IPR036510">
    <property type="entry name" value="Ribosomal_bS20_sf"/>
</dbReference>
<dbReference type="SUPFAM" id="SSF46992">
    <property type="entry name" value="Ribosomal protein S20"/>
    <property type="match status" value="1"/>
</dbReference>
<reference evidence="9" key="1">
    <citation type="submission" date="2016-10" db="EMBL/GenBank/DDBJ databases">
        <title>Comparative genomics uncovers the prolific and rare metabolic potential of the cyanobacterial genus Moorea.</title>
        <authorList>
            <person name="Leao T."/>
            <person name="Castelao G."/>
            <person name="Korobeynikov A."/>
            <person name="Monroe E.A."/>
            <person name="Podell S."/>
            <person name="Glukhov E."/>
            <person name="Allen E."/>
            <person name="Gerwick W.H."/>
            <person name="Gerwick L."/>
        </authorList>
    </citation>
    <scope>NUCLEOTIDE SEQUENCE [LARGE SCALE GENOMIC DNA]</scope>
    <source>
        <strain evidence="9">PAL-8-15-08-1</strain>
    </source>
</reference>
<dbReference type="STRING" id="1458985.BJP34_20515"/>
<evidence type="ECO:0000256" key="2">
    <source>
        <dbReference type="ARBA" id="ARBA00022730"/>
    </source>
</evidence>
<dbReference type="GO" id="GO:0006412">
    <property type="term" value="P:translation"/>
    <property type="evidence" value="ECO:0007669"/>
    <property type="project" value="UniProtKB-UniRule"/>
</dbReference>
<dbReference type="PANTHER" id="PTHR33398:SF1">
    <property type="entry name" value="SMALL RIBOSOMAL SUBUNIT PROTEIN BS20C"/>
    <property type="match status" value="1"/>
</dbReference>
<protein>
    <recommendedName>
        <fullName evidence="6 7">Small ribosomal subunit protein bS20</fullName>
    </recommendedName>
</protein>
<dbReference type="NCBIfam" id="TIGR00029">
    <property type="entry name" value="S20"/>
    <property type="match status" value="1"/>
</dbReference>
<sequence>MANNKSALKRINIAERNRVRNKAYKSAVKTLTKNYCAALEEYERQPSPETLEEVKRRMSEAYSKIDKAVKRKVLHRNNGARKKASLAKKLKAIEAQLNASVTESPAV</sequence>
<dbReference type="GO" id="GO:0070181">
    <property type="term" value="F:small ribosomal subunit rRNA binding"/>
    <property type="evidence" value="ECO:0007669"/>
    <property type="project" value="TreeGrafter"/>
</dbReference>
<evidence type="ECO:0000256" key="4">
    <source>
        <dbReference type="ARBA" id="ARBA00022980"/>
    </source>
</evidence>
<evidence type="ECO:0000256" key="7">
    <source>
        <dbReference type="HAMAP-Rule" id="MF_00500"/>
    </source>
</evidence>
<dbReference type="Gene3D" id="1.20.58.110">
    <property type="entry name" value="Ribosomal protein S20"/>
    <property type="match status" value="1"/>
</dbReference>
<dbReference type="GO" id="GO:0003735">
    <property type="term" value="F:structural constituent of ribosome"/>
    <property type="evidence" value="ECO:0007669"/>
    <property type="project" value="InterPro"/>
</dbReference>
<dbReference type="InterPro" id="IPR002583">
    <property type="entry name" value="Ribosomal_bS20"/>
</dbReference>